<name>A0ABS0T263_9CAUL</name>
<organism evidence="2 3">
    <name type="scientific">Caulobacter hibisci</name>
    <dbReference type="NCBI Taxonomy" id="2035993"/>
    <lineage>
        <taxon>Bacteria</taxon>
        <taxon>Pseudomonadati</taxon>
        <taxon>Pseudomonadota</taxon>
        <taxon>Alphaproteobacteria</taxon>
        <taxon>Caulobacterales</taxon>
        <taxon>Caulobacteraceae</taxon>
        <taxon>Caulobacter</taxon>
    </lineage>
</organism>
<reference evidence="2 3" key="1">
    <citation type="submission" date="2020-11" db="EMBL/GenBank/DDBJ databases">
        <title>genome sequence of strain KACC 18849.</title>
        <authorList>
            <person name="Gao J."/>
            <person name="Zhang X."/>
        </authorList>
    </citation>
    <scope>NUCLEOTIDE SEQUENCE [LARGE SCALE GENOMIC DNA]</scope>
    <source>
        <strain evidence="2 3">KACC 18849</strain>
    </source>
</reference>
<proteinExistence type="predicted"/>
<dbReference type="Proteomes" id="UP000639859">
    <property type="component" value="Unassembled WGS sequence"/>
</dbReference>
<feature type="domain" description="Antitoxin SocA-like Panacea" evidence="1">
    <location>
        <begin position="34"/>
        <end position="141"/>
    </location>
</feature>
<evidence type="ECO:0000313" key="3">
    <source>
        <dbReference type="Proteomes" id="UP000639859"/>
    </source>
</evidence>
<sequence>MPVSAVQFDREKFKEAILFLASYCPPEELGNVKLHKMLYFADMMNFLEEGRPLTGVDYLKQKFGPTARHLTSAVEELSREGRLTAREVDYHGFFKKDYVATAPFKASRLAERELNLLSDVADFVRGKTARQISEISHNAAWEAAALGEVIPYFTALQLAPVEVTDDDRAWALETAAAHAHTRPF</sequence>
<evidence type="ECO:0000313" key="2">
    <source>
        <dbReference type="EMBL" id="MBI1685967.1"/>
    </source>
</evidence>
<evidence type="ECO:0000259" key="1">
    <source>
        <dbReference type="Pfam" id="PF13274"/>
    </source>
</evidence>
<accession>A0ABS0T263</accession>
<protein>
    <submittedName>
        <fullName evidence="2">SocA family protein</fullName>
    </submittedName>
</protein>
<dbReference type="EMBL" id="JADWOX010000017">
    <property type="protein sequence ID" value="MBI1685967.1"/>
    <property type="molecule type" value="Genomic_DNA"/>
</dbReference>
<keyword evidence="3" id="KW-1185">Reference proteome</keyword>
<dbReference type="InterPro" id="IPR025272">
    <property type="entry name" value="SocA_Panacea"/>
</dbReference>
<comment type="caution">
    <text evidence="2">The sequence shown here is derived from an EMBL/GenBank/DDBJ whole genome shotgun (WGS) entry which is preliminary data.</text>
</comment>
<gene>
    <name evidence="2" type="ORF">I4Q42_20045</name>
</gene>
<dbReference type="Pfam" id="PF13274">
    <property type="entry name" value="SocA_Panacea"/>
    <property type="match status" value="1"/>
</dbReference>